<accession>A0A1J9RB39</accession>
<dbReference type="OrthoDB" id="3931654at2759"/>
<comment type="caution">
    <text evidence="2">The sequence shown here is derived from an EMBL/GenBank/DDBJ whole genome shotgun (WGS) entry which is preliminary data.</text>
</comment>
<sequence length="657" mass="71942">MPSQPPAFLPAQAAQLHSCPAAQLPPPSSAMATPALLDSAIAKSSQLSKIIWASSSTTPAAVKQLVSHAARLSRALVCLRSLPAALQADAPFVETCDRKLDECAAFIHECILFRRDSILDPDGGALSLDRNAFPAGRALLLSGELLVRTEQLEGLLRDYGRTARGPPPPDAASAPRQTVPPELRRACTATVVSLPSGNHAGTEPSSDTHSAAAFSMTDDYHHGVDVRGRYQLKRKAEASRNRAPAHYSPEVGGQATPSIQPSSLGSTCSPSISSTSPSLQQSSMTSFTSSKKAPQEPLPVHKKLPLLSLGPASLPAHVAALRLYTKENSSLPRDIQLLGWRKSTHPDGSVITWSIQGSDQEFVHYLPHNAFPLTLHKDHGEESVIQFSTLHKVALRSENSERFFSSTRVVYEFVQNEPFICFQEDIRHKHLVDVFNFHLILSNRSGSSTYGEAIHGHVKFWRDRDPPFHHSISFFGNHAGRDVEFPILRFNSQAVSRRVEKRVKLTFAFPPKGGQSKGSFRGFFRRSQTSEASTPVTDHLPNISQPTPQQAALMIDMKYLDLRFDTVEDFDRFMKSFQEIRAADEASCTFSMADISAELENTSVASGLPADREKAELEALLLTSPTIPARAEHEAISPAISPMLQPRLDTMTGHLRI</sequence>
<evidence type="ECO:0000313" key="2">
    <source>
        <dbReference type="EMBL" id="OJD37768.1"/>
    </source>
</evidence>
<evidence type="ECO:0000256" key="1">
    <source>
        <dbReference type="SAM" id="MobiDB-lite"/>
    </source>
</evidence>
<evidence type="ECO:0000313" key="3">
    <source>
        <dbReference type="Proteomes" id="UP000183809"/>
    </source>
</evidence>
<name>A0A1J9RB39_9PEZI</name>
<gene>
    <name evidence="2" type="ORF">BKCO1_6000180</name>
</gene>
<feature type="compositionally biased region" description="Low complexity" evidence="1">
    <location>
        <begin position="260"/>
        <end position="286"/>
    </location>
</feature>
<dbReference type="AlphaFoldDB" id="A0A1J9RB39"/>
<reference evidence="2 3" key="1">
    <citation type="submission" date="2016-10" db="EMBL/GenBank/DDBJ databases">
        <title>Proteomics and genomics reveal pathogen-plant mechanisms compatible with a hemibiotrophic lifestyle of Diplodia corticola.</title>
        <authorList>
            <person name="Fernandes I."/>
            <person name="De Jonge R."/>
            <person name="Van De Peer Y."/>
            <person name="Devreese B."/>
            <person name="Alves A."/>
            <person name="Esteves A.C."/>
        </authorList>
    </citation>
    <scope>NUCLEOTIDE SEQUENCE [LARGE SCALE GENOMIC DNA]</scope>
    <source>
        <strain evidence="2 3">CBS 112549</strain>
    </source>
</reference>
<dbReference type="RefSeq" id="XP_020133883.1">
    <property type="nucleotide sequence ID" value="XM_020277828.1"/>
</dbReference>
<dbReference type="GeneID" id="31018089"/>
<organism evidence="2 3">
    <name type="scientific">Diplodia corticola</name>
    <dbReference type="NCBI Taxonomy" id="236234"/>
    <lineage>
        <taxon>Eukaryota</taxon>
        <taxon>Fungi</taxon>
        <taxon>Dikarya</taxon>
        <taxon>Ascomycota</taxon>
        <taxon>Pezizomycotina</taxon>
        <taxon>Dothideomycetes</taxon>
        <taxon>Dothideomycetes incertae sedis</taxon>
        <taxon>Botryosphaeriales</taxon>
        <taxon>Botryosphaeriaceae</taxon>
        <taxon>Diplodia</taxon>
    </lineage>
</organism>
<dbReference type="EMBL" id="MNUE01000006">
    <property type="protein sequence ID" value="OJD37768.1"/>
    <property type="molecule type" value="Genomic_DNA"/>
</dbReference>
<dbReference type="Proteomes" id="UP000183809">
    <property type="component" value="Unassembled WGS sequence"/>
</dbReference>
<keyword evidence="3" id="KW-1185">Reference proteome</keyword>
<feature type="region of interest" description="Disordered" evidence="1">
    <location>
        <begin position="234"/>
        <end position="297"/>
    </location>
</feature>
<proteinExistence type="predicted"/>
<protein>
    <submittedName>
        <fullName evidence="2">Uncharacterized protein</fullName>
    </submittedName>
</protein>
<feature type="region of interest" description="Disordered" evidence="1">
    <location>
        <begin position="159"/>
        <end position="180"/>
    </location>
</feature>